<dbReference type="Pfam" id="PF02687">
    <property type="entry name" value="FtsX"/>
    <property type="match status" value="1"/>
</dbReference>
<dbReference type="PANTHER" id="PTHR30572:SF9">
    <property type="entry name" value="ABC TRANSPORTER PERMEASE PROTEIN"/>
    <property type="match status" value="1"/>
</dbReference>
<evidence type="ECO:0000256" key="1">
    <source>
        <dbReference type="ARBA" id="ARBA00004651"/>
    </source>
</evidence>
<comment type="subcellular location">
    <subcellularLocation>
        <location evidence="1">Cell membrane</location>
        <topology evidence="1">Multi-pass membrane protein</topology>
    </subcellularLocation>
</comment>
<dbReference type="Pfam" id="PF12704">
    <property type="entry name" value="MacB_PCD"/>
    <property type="match status" value="1"/>
</dbReference>
<dbReference type="PANTHER" id="PTHR30572">
    <property type="entry name" value="MEMBRANE COMPONENT OF TRANSPORTER-RELATED"/>
    <property type="match status" value="1"/>
</dbReference>
<dbReference type="Proteomes" id="UP000184447">
    <property type="component" value="Unassembled WGS sequence"/>
</dbReference>
<feature type="transmembrane region" description="Helical" evidence="7">
    <location>
        <begin position="300"/>
        <end position="321"/>
    </location>
</feature>
<dbReference type="InterPro" id="IPR025857">
    <property type="entry name" value="MacB_PCD"/>
</dbReference>
<sequence>MRLFVHGIKSLIRRPVKTLMLFTILFIVFNLVFTGFIIENSIEESKEYIRYEIGAAVEYKMDYEAAMASGERPPALSLSVAEKIAENNYVKDFFVTESVNASSEDLEPVESQESSSGFSKNASDFTLLGANSEIPIDFAMESVSLLEGSMLTEENIKNGDYVVLVSEDLATQNDLRVGDTISIEKAATNNRDNNATSSTSASTISEEFEIVGIYSALEDGYSANNLFTSLTVTNIFNDKVGSDETSASIVYLLDDPMEVELFKEKVSPLLTSEYHTLYSNDDTYESLTSPLNLISIIAKILIWVVFIAGAAIILAIVTIFVRDRKFEIGLLLSSGEGKGKIISQFIFEMLVIAIVAFGISVGTSNLASKSVSTWIVEEQLTSDTGLASSTSTASNSIMNRGPGSSRSSTSVYGDVSMDTVADEFDVSISVAVMGNLLVVSMVLVLIGSTIPLTVIMSYNPKRILQD</sequence>
<evidence type="ECO:0000256" key="2">
    <source>
        <dbReference type="ARBA" id="ARBA00022475"/>
    </source>
</evidence>
<feature type="transmembrane region" description="Helical" evidence="7">
    <location>
        <begin position="436"/>
        <end position="458"/>
    </location>
</feature>
<accession>A0A1M5WCF0</accession>
<dbReference type="RefSeq" id="WP_073339059.1">
    <property type="nucleotide sequence ID" value="NZ_FQXM01000016.1"/>
</dbReference>
<protein>
    <submittedName>
        <fullName evidence="10">MacB-like core domain-containing protein</fullName>
    </submittedName>
</protein>
<dbReference type="AlphaFoldDB" id="A0A1M5WCF0"/>
<dbReference type="GO" id="GO:0005886">
    <property type="term" value="C:plasma membrane"/>
    <property type="evidence" value="ECO:0007669"/>
    <property type="project" value="UniProtKB-SubCell"/>
</dbReference>
<keyword evidence="11" id="KW-1185">Reference proteome</keyword>
<keyword evidence="5 7" id="KW-0472">Membrane</keyword>
<evidence type="ECO:0000256" key="6">
    <source>
        <dbReference type="SAM" id="MobiDB-lite"/>
    </source>
</evidence>
<feature type="transmembrane region" description="Helical" evidence="7">
    <location>
        <begin position="20"/>
        <end position="38"/>
    </location>
</feature>
<evidence type="ECO:0000259" key="8">
    <source>
        <dbReference type="Pfam" id="PF02687"/>
    </source>
</evidence>
<dbReference type="InterPro" id="IPR003838">
    <property type="entry name" value="ABC3_permease_C"/>
</dbReference>
<evidence type="ECO:0000256" key="4">
    <source>
        <dbReference type="ARBA" id="ARBA00022989"/>
    </source>
</evidence>
<keyword evidence="3 7" id="KW-0812">Transmembrane</keyword>
<name>A0A1M5WCF0_9CLOT</name>
<dbReference type="GO" id="GO:0022857">
    <property type="term" value="F:transmembrane transporter activity"/>
    <property type="evidence" value="ECO:0007669"/>
    <property type="project" value="TreeGrafter"/>
</dbReference>
<organism evidence="10 11">
    <name type="scientific">Clostridium grantii DSM 8605</name>
    <dbReference type="NCBI Taxonomy" id="1121316"/>
    <lineage>
        <taxon>Bacteria</taxon>
        <taxon>Bacillati</taxon>
        <taxon>Bacillota</taxon>
        <taxon>Clostridia</taxon>
        <taxon>Eubacteriales</taxon>
        <taxon>Clostridiaceae</taxon>
        <taxon>Clostridium</taxon>
    </lineage>
</organism>
<evidence type="ECO:0000313" key="11">
    <source>
        <dbReference type="Proteomes" id="UP000184447"/>
    </source>
</evidence>
<evidence type="ECO:0000256" key="7">
    <source>
        <dbReference type="SAM" id="Phobius"/>
    </source>
</evidence>
<keyword evidence="2" id="KW-1003">Cell membrane</keyword>
<reference evidence="10 11" key="1">
    <citation type="submission" date="2016-11" db="EMBL/GenBank/DDBJ databases">
        <authorList>
            <person name="Jaros S."/>
            <person name="Januszkiewicz K."/>
            <person name="Wedrychowicz H."/>
        </authorList>
    </citation>
    <scope>NUCLEOTIDE SEQUENCE [LARGE SCALE GENOMIC DNA]</scope>
    <source>
        <strain evidence="10 11">DSM 8605</strain>
    </source>
</reference>
<proteinExistence type="predicted"/>
<dbReference type="STRING" id="1121316.SAMN02745207_02817"/>
<feature type="transmembrane region" description="Helical" evidence="7">
    <location>
        <begin position="341"/>
        <end position="361"/>
    </location>
</feature>
<feature type="domain" description="MacB-like periplasmic core" evidence="9">
    <location>
        <begin position="63"/>
        <end position="266"/>
    </location>
</feature>
<feature type="region of interest" description="Disordered" evidence="6">
    <location>
        <begin position="386"/>
        <end position="410"/>
    </location>
</feature>
<dbReference type="EMBL" id="FQXM01000016">
    <property type="protein sequence ID" value="SHH85130.1"/>
    <property type="molecule type" value="Genomic_DNA"/>
</dbReference>
<evidence type="ECO:0000313" key="10">
    <source>
        <dbReference type="EMBL" id="SHH85130.1"/>
    </source>
</evidence>
<dbReference type="OrthoDB" id="9812886at2"/>
<keyword evidence="4 7" id="KW-1133">Transmembrane helix</keyword>
<gene>
    <name evidence="10" type="ORF">SAMN02745207_02817</name>
</gene>
<evidence type="ECO:0000259" key="9">
    <source>
        <dbReference type="Pfam" id="PF12704"/>
    </source>
</evidence>
<dbReference type="InterPro" id="IPR050250">
    <property type="entry name" value="Macrolide_Exporter_MacB"/>
</dbReference>
<evidence type="ECO:0000256" key="5">
    <source>
        <dbReference type="ARBA" id="ARBA00023136"/>
    </source>
</evidence>
<feature type="domain" description="ABC3 transporter permease C-terminal" evidence="8">
    <location>
        <begin position="300"/>
        <end position="460"/>
    </location>
</feature>
<evidence type="ECO:0000256" key="3">
    <source>
        <dbReference type="ARBA" id="ARBA00022692"/>
    </source>
</evidence>